<evidence type="ECO:0000256" key="2">
    <source>
        <dbReference type="SAM" id="MobiDB-lite"/>
    </source>
</evidence>
<dbReference type="OrthoDB" id="3253863at2"/>
<comment type="caution">
    <text evidence="3">The sequence shown here is derived from an EMBL/GenBank/DDBJ whole genome shotgun (WGS) entry which is preliminary data.</text>
</comment>
<evidence type="ECO:0000256" key="1">
    <source>
        <dbReference type="SAM" id="Coils"/>
    </source>
</evidence>
<dbReference type="SUPFAM" id="SSF140453">
    <property type="entry name" value="EsxAB dimer-like"/>
    <property type="match status" value="1"/>
</dbReference>
<organism evidence="3 4">
    <name type="scientific">Nocardia aurantia</name>
    <dbReference type="NCBI Taxonomy" id="2585199"/>
    <lineage>
        <taxon>Bacteria</taxon>
        <taxon>Bacillati</taxon>
        <taxon>Actinomycetota</taxon>
        <taxon>Actinomycetes</taxon>
        <taxon>Mycobacteriales</taxon>
        <taxon>Nocardiaceae</taxon>
        <taxon>Nocardia</taxon>
    </lineage>
</organism>
<accession>A0A7K0DH08</accession>
<dbReference type="Proteomes" id="UP000431401">
    <property type="component" value="Unassembled WGS sequence"/>
</dbReference>
<dbReference type="Gene3D" id="1.10.287.1060">
    <property type="entry name" value="ESAT-6-like"/>
    <property type="match status" value="1"/>
</dbReference>
<feature type="coiled-coil region" evidence="1">
    <location>
        <begin position="24"/>
        <end position="77"/>
    </location>
</feature>
<name>A0A7K0DH08_9NOCA</name>
<evidence type="ECO:0000313" key="3">
    <source>
        <dbReference type="EMBL" id="MQY24968.1"/>
    </source>
</evidence>
<reference evidence="3 4" key="1">
    <citation type="submission" date="2019-10" db="EMBL/GenBank/DDBJ databases">
        <title>Nocardia macrotermitis sp. nov. and Nocardia aurantia sp. nov., isolated from the gut of fungus growing-termite Macrotermes natalensis.</title>
        <authorList>
            <person name="Benndorf R."/>
            <person name="Schwitalla J."/>
            <person name="Martin K."/>
            <person name="De Beer W."/>
            <person name="Kaster A.-K."/>
            <person name="Vollmers J."/>
            <person name="Poulsen M."/>
            <person name="Beemelmanns C."/>
        </authorList>
    </citation>
    <scope>NUCLEOTIDE SEQUENCE [LARGE SCALE GENOMIC DNA]</scope>
    <source>
        <strain evidence="3 4">RB56</strain>
    </source>
</reference>
<sequence>MADASQISYDVSANNAQTEMGNAVDALRAKIAKITQAVDDAKRGWQGDAFAACAKAATNWDDEAKKLNTILDEITQEVGHGNKSYTGLEGDNTQTFTKLETDSGSAYTSLSS</sequence>
<keyword evidence="4" id="KW-1185">Reference proteome</keyword>
<dbReference type="InterPro" id="IPR010310">
    <property type="entry name" value="T7SS_ESAT-6-like"/>
</dbReference>
<protein>
    <recommendedName>
        <fullName evidence="5">ESAT-6-like protein</fullName>
    </recommendedName>
</protein>
<keyword evidence="1" id="KW-0175">Coiled coil</keyword>
<evidence type="ECO:0000313" key="4">
    <source>
        <dbReference type="Proteomes" id="UP000431401"/>
    </source>
</evidence>
<feature type="compositionally biased region" description="Polar residues" evidence="2">
    <location>
        <begin position="91"/>
        <end position="112"/>
    </location>
</feature>
<proteinExistence type="predicted"/>
<dbReference type="Pfam" id="PF06013">
    <property type="entry name" value="WXG100"/>
    <property type="match status" value="1"/>
</dbReference>
<gene>
    <name evidence="3" type="ORF">NRB56_05220</name>
</gene>
<dbReference type="EMBL" id="WEGI01000001">
    <property type="protein sequence ID" value="MQY24968.1"/>
    <property type="molecule type" value="Genomic_DNA"/>
</dbReference>
<dbReference type="InterPro" id="IPR036689">
    <property type="entry name" value="ESAT-6-like_sf"/>
</dbReference>
<evidence type="ECO:0008006" key="5">
    <source>
        <dbReference type="Google" id="ProtNLM"/>
    </source>
</evidence>
<feature type="region of interest" description="Disordered" evidence="2">
    <location>
        <begin position="82"/>
        <end position="112"/>
    </location>
</feature>
<dbReference type="AlphaFoldDB" id="A0A7K0DH08"/>
<dbReference type="RefSeq" id="WP_153338813.1">
    <property type="nucleotide sequence ID" value="NZ_WEGI01000001.1"/>
</dbReference>